<dbReference type="Gene3D" id="1.10.10.60">
    <property type="entry name" value="Homeodomain-like"/>
    <property type="match status" value="1"/>
</dbReference>
<dbReference type="Pfam" id="PF06719">
    <property type="entry name" value="AraC_N"/>
    <property type="match status" value="1"/>
</dbReference>
<evidence type="ECO:0000256" key="1">
    <source>
        <dbReference type="ARBA" id="ARBA00023015"/>
    </source>
</evidence>
<dbReference type="SMART" id="SM00342">
    <property type="entry name" value="HTH_ARAC"/>
    <property type="match status" value="1"/>
</dbReference>
<dbReference type="InterPro" id="IPR009594">
    <property type="entry name" value="Tscrpt_reg_HTH_AraC_N"/>
</dbReference>
<organism evidence="4 5">
    <name type="scientific">Pseudovibrio exalbescens</name>
    <dbReference type="NCBI Taxonomy" id="197461"/>
    <lineage>
        <taxon>Bacteria</taxon>
        <taxon>Pseudomonadati</taxon>
        <taxon>Pseudomonadota</taxon>
        <taxon>Alphaproteobacteria</taxon>
        <taxon>Hyphomicrobiales</taxon>
        <taxon>Stappiaceae</taxon>
        <taxon>Pseudovibrio</taxon>
    </lineage>
</organism>
<accession>A0A1U7JF99</accession>
<gene>
    <name evidence="4" type="ORF">A3843_13925</name>
</gene>
<evidence type="ECO:0000313" key="4">
    <source>
        <dbReference type="EMBL" id="OKL43321.1"/>
    </source>
</evidence>
<dbReference type="Proteomes" id="UP000185783">
    <property type="component" value="Unassembled WGS sequence"/>
</dbReference>
<name>A0A1U7JF99_9HYPH</name>
<dbReference type="STRING" id="197461.A3843_13925"/>
<protein>
    <recommendedName>
        <fullName evidence="3">HTH araC/xylS-type domain-containing protein</fullName>
    </recommendedName>
</protein>
<evidence type="ECO:0000259" key="3">
    <source>
        <dbReference type="PROSITE" id="PS01124"/>
    </source>
</evidence>
<proteinExistence type="predicted"/>
<dbReference type="GO" id="GO:0043565">
    <property type="term" value="F:sequence-specific DNA binding"/>
    <property type="evidence" value="ECO:0007669"/>
    <property type="project" value="InterPro"/>
</dbReference>
<dbReference type="GO" id="GO:0003700">
    <property type="term" value="F:DNA-binding transcription factor activity"/>
    <property type="evidence" value="ECO:0007669"/>
    <property type="project" value="InterPro"/>
</dbReference>
<dbReference type="InterPro" id="IPR009057">
    <property type="entry name" value="Homeodomain-like_sf"/>
</dbReference>
<keyword evidence="1" id="KW-0805">Transcription regulation</keyword>
<evidence type="ECO:0000313" key="5">
    <source>
        <dbReference type="Proteomes" id="UP000185783"/>
    </source>
</evidence>
<dbReference type="PANTHER" id="PTHR43436">
    <property type="entry name" value="ARAC-FAMILY TRANSCRIPTIONAL REGULATOR"/>
    <property type="match status" value="1"/>
</dbReference>
<dbReference type="AlphaFoldDB" id="A0A1U7JF99"/>
<evidence type="ECO:0000256" key="2">
    <source>
        <dbReference type="ARBA" id="ARBA00023163"/>
    </source>
</evidence>
<dbReference type="SUPFAM" id="SSF46689">
    <property type="entry name" value="Homeodomain-like"/>
    <property type="match status" value="2"/>
</dbReference>
<comment type="caution">
    <text evidence="4">The sequence shown here is derived from an EMBL/GenBank/DDBJ whole genome shotgun (WGS) entry which is preliminary data.</text>
</comment>
<dbReference type="PANTHER" id="PTHR43436:SF2">
    <property type="entry name" value="ARAC_XYLS FAMILY TRANSCRIPTIONAL REGULATOR"/>
    <property type="match status" value="1"/>
</dbReference>
<keyword evidence="2" id="KW-0804">Transcription</keyword>
<dbReference type="PROSITE" id="PS01124">
    <property type="entry name" value="HTH_ARAC_FAMILY_2"/>
    <property type="match status" value="1"/>
</dbReference>
<feature type="domain" description="HTH araC/xylS-type" evidence="3">
    <location>
        <begin position="235"/>
        <end position="333"/>
    </location>
</feature>
<sequence length="339" mass="37505">MIPSGIAIENPAVDLHDPANAAIFIAILVTPVSSLYLSWRFVPVITRAQEPYSIFEQVQRDGAHRTPLEGVSVFRISEAQQKSPMLYEVGVTFVLSGRKAGVFNNARFEYGPDQGLLVATPYPIACEAFCSPQAPLRGIHIRLDLAQLRTLLDEMDALPAQATAKADDLGVSTFPMTPQIRSALDRLAAILGEPSHCHMLGASLLREIFYWILHTQAGSNLRAFATRDTTSNRLMKAVEHINHHYAERIQIEDLAHLSGMSVSAFHRAFKKTVSDAPLQYIKKVRLTKAKALIVRHGESAGQAGLKVGYDSAAQFSREFKRFFGVSPRDASQLSYQDFE</sequence>
<dbReference type="Pfam" id="PF12833">
    <property type="entry name" value="HTH_18"/>
    <property type="match status" value="1"/>
</dbReference>
<keyword evidence="5" id="KW-1185">Reference proteome</keyword>
<dbReference type="InterPro" id="IPR018060">
    <property type="entry name" value="HTH_AraC"/>
</dbReference>
<reference evidence="4 5" key="1">
    <citation type="submission" date="2016-03" db="EMBL/GenBank/DDBJ databases">
        <title>Genome sequence of Nesiotobacter sp. nov., a moderately halophilic alphaproteobacterium isolated from the Yellow Sea, China.</title>
        <authorList>
            <person name="Zhang G."/>
            <person name="Zhang R."/>
        </authorList>
    </citation>
    <scope>NUCLEOTIDE SEQUENCE [LARGE SCALE GENOMIC DNA]</scope>
    <source>
        <strain evidence="4 5">WB1-6</strain>
    </source>
</reference>
<dbReference type="EMBL" id="LVVZ01000020">
    <property type="protein sequence ID" value="OKL43321.1"/>
    <property type="molecule type" value="Genomic_DNA"/>
</dbReference>